<dbReference type="AlphaFoldDB" id="A0A4C2EP65"/>
<dbReference type="GO" id="GO:0043168">
    <property type="term" value="F:anion binding"/>
    <property type="evidence" value="ECO:0007669"/>
    <property type="project" value="UniProtKB-ARBA"/>
</dbReference>
<proteinExistence type="inferred from homology"/>
<dbReference type="Gene3D" id="3.90.180.10">
    <property type="entry name" value="Medium-chain alcohol dehydrogenases, catalytic domain"/>
    <property type="match status" value="1"/>
</dbReference>
<dbReference type="InterPro" id="IPR020843">
    <property type="entry name" value="ER"/>
</dbReference>
<dbReference type="InterPro" id="IPR045306">
    <property type="entry name" value="SDH-like"/>
</dbReference>
<accession>A0A4C2EP65</accession>
<dbReference type="InterPro" id="IPR002328">
    <property type="entry name" value="ADH_Zn_CS"/>
</dbReference>
<protein>
    <submittedName>
        <fullName evidence="8">Sorbitol dehydrogenase</fullName>
    </submittedName>
</protein>
<comment type="cofactor">
    <cofactor evidence="1 6">
        <name>Zn(2+)</name>
        <dbReference type="ChEBI" id="CHEBI:29105"/>
    </cofactor>
</comment>
<evidence type="ECO:0000256" key="4">
    <source>
        <dbReference type="ARBA" id="ARBA00022833"/>
    </source>
</evidence>
<keyword evidence="9" id="KW-1185">Reference proteome</keyword>
<dbReference type="GO" id="GO:0030554">
    <property type="term" value="F:adenyl nucleotide binding"/>
    <property type="evidence" value="ECO:0007669"/>
    <property type="project" value="UniProtKB-ARBA"/>
</dbReference>
<reference evidence="8 9" key="1">
    <citation type="submission" date="2019-02" db="EMBL/GenBank/DDBJ databases">
        <title>Haloarcula mannanilyticum sp. nov., a mannan degrading haloarchaeon isolated from commercial salt.</title>
        <authorList>
            <person name="Enomoto S."/>
            <person name="Shimane Y."/>
            <person name="Kamekura M."/>
            <person name="Ito T."/>
            <person name="Moriya O."/>
            <person name="Ihara K."/>
            <person name="Takahashi-Ando N."/>
            <person name="Fukushima Y."/>
            <person name="Yoshida Y."/>
            <person name="Usama R."/>
            <person name="Takai K."/>
            <person name="Minegishi H."/>
        </authorList>
    </citation>
    <scope>NUCLEOTIDE SEQUENCE [LARGE SCALE GENOMIC DNA]</scope>
    <source>
        <strain evidence="8 9">MD130-1</strain>
    </source>
</reference>
<dbReference type="InterPro" id="IPR013149">
    <property type="entry name" value="ADH-like_C"/>
</dbReference>
<evidence type="ECO:0000256" key="6">
    <source>
        <dbReference type="RuleBase" id="RU361277"/>
    </source>
</evidence>
<dbReference type="GO" id="GO:0044281">
    <property type="term" value="P:small molecule metabolic process"/>
    <property type="evidence" value="ECO:0007669"/>
    <property type="project" value="UniProtKB-ARBA"/>
</dbReference>
<gene>
    <name evidence="8" type="primary">gutB_2</name>
    <name evidence="8" type="ORF">Harman_40910</name>
</gene>
<dbReference type="SUPFAM" id="SSF51735">
    <property type="entry name" value="NAD(P)-binding Rossmann-fold domains"/>
    <property type="match status" value="1"/>
</dbReference>
<dbReference type="EMBL" id="BIXZ01000018">
    <property type="protein sequence ID" value="GCF16156.1"/>
    <property type="molecule type" value="Genomic_DNA"/>
</dbReference>
<dbReference type="CDD" id="cd05285">
    <property type="entry name" value="sorbitol_DH"/>
    <property type="match status" value="1"/>
</dbReference>
<dbReference type="Pfam" id="PF08240">
    <property type="entry name" value="ADH_N"/>
    <property type="match status" value="1"/>
</dbReference>
<keyword evidence="3 6" id="KW-0479">Metal-binding</keyword>
<dbReference type="Proteomes" id="UP000304382">
    <property type="component" value="Unassembled WGS sequence"/>
</dbReference>
<name>A0A4C2EP65_9EURY</name>
<dbReference type="GO" id="GO:0016616">
    <property type="term" value="F:oxidoreductase activity, acting on the CH-OH group of donors, NAD or NADP as acceptor"/>
    <property type="evidence" value="ECO:0007669"/>
    <property type="project" value="InterPro"/>
</dbReference>
<dbReference type="SUPFAM" id="SSF50129">
    <property type="entry name" value="GroES-like"/>
    <property type="match status" value="1"/>
</dbReference>
<dbReference type="PROSITE" id="PS00059">
    <property type="entry name" value="ADH_ZINC"/>
    <property type="match status" value="1"/>
</dbReference>
<evidence type="ECO:0000313" key="9">
    <source>
        <dbReference type="Proteomes" id="UP000304382"/>
    </source>
</evidence>
<feature type="domain" description="Enoyl reductase (ER)" evidence="7">
    <location>
        <begin position="68"/>
        <end position="401"/>
    </location>
</feature>
<dbReference type="PANTHER" id="PTHR43161:SF9">
    <property type="entry name" value="SORBITOL DEHYDROGENASE"/>
    <property type="match status" value="1"/>
</dbReference>
<evidence type="ECO:0000256" key="2">
    <source>
        <dbReference type="ARBA" id="ARBA00008072"/>
    </source>
</evidence>
<dbReference type="InterPro" id="IPR011032">
    <property type="entry name" value="GroES-like_sf"/>
</dbReference>
<comment type="caution">
    <text evidence="8">The sequence shown here is derived from an EMBL/GenBank/DDBJ whole genome shotgun (WGS) entry which is preliminary data.</text>
</comment>
<dbReference type="PANTHER" id="PTHR43161">
    <property type="entry name" value="SORBITOL DEHYDROGENASE"/>
    <property type="match status" value="1"/>
</dbReference>
<evidence type="ECO:0000256" key="3">
    <source>
        <dbReference type="ARBA" id="ARBA00022723"/>
    </source>
</evidence>
<comment type="similarity">
    <text evidence="2 6">Belongs to the zinc-containing alcohol dehydrogenase family.</text>
</comment>
<dbReference type="InterPro" id="IPR036291">
    <property type="entry name" value="NAD(P)-bd_dom_sf"/>
</dbReference>
<organism evidence="8 9">
    <name type="scientific">Haloarcula mannanilytica</name>
    <dbReference type="NCBI Taxonomy" id="2509225"/>
    <lineage>
        <taxon>Archaea</taxon>
        <taxon>Methanobacteriati</taxon>
        <taxon>Methanobacteriota</taxon>
        <taxon>Stenosarchaea group</taxon>
        <taxon>Halobacteria</taxon>
        <taxon>Halobacteriales</taxon>
        <taxon>Haloarculaceae</taxon>
        <taxon>Haloarcula</taxon>
    </lineage>
</organism>
<keyword evidence="4 6" id="KW-0862">Zinc</keyword>
<evidence type="ECO:0000256" key="5">
    <source>
        <dbReference type="ARBA" id="ARBA00023002"/>
    </source>
</evidence>
<evidence type="ECO:0000256" key="1">
    <source>
        <dbReference type="ARBA" id="ARBA00001947"/>
    </source>
</evidence>
<dbReference type="GO" id="GO:0008270">
    <property type="term" value="F:zinc ion binding"/>
    <property type="evidence" value="ECO:0007669"/>
    <property type="project" value="InterPro"/>
</dbReference>
<keyword evidence="5" id="KW-0560">Oxidoreductase</keyword>
<evidence type="ECO:0000259" key="7">
    <source>
        <dbReference type="SMART" id="SM00829"/>
    </source>
</evidence>
<dbReference type="Gene3D" id="3.40.50.720">
    <property type="entry name" value="NAD(P)-binding Rossmann-like Domain"/>
    <property type="match status" value="1"/>
</dbReference>
<sequence>MTEDHYPKGRARLVSPVSCDGFVGIRRITPRGKPVRTHVRAGDIWLTGTTNGKYEFSEPTLMRACELSAVGEFSYVERERPSIKPDEVLVRIDRVGICGSDIHYYQNGENSGNVVDFPHVLGHESAGTVVEVGGDVRKVTETDRVAIEPGLPCEDCSYCADEDTYHLCEDMEYMSSPPTDGALVEYVAWPARYVYPLPESVSLREGALVEPLSVAMHACERAGVSAGDSVLVTGGGPIGQLVAEVAMARGAGQIVLTDVVEEKVRLAEERGVDFGVDVTTDDPIDVIHENIDENGVDIAIESSGAEIAIETTTDAVKRGGDIVFVGVPIDASLPTDVVGIIGDEYDFRGSFRFSNTYPDAIEGIRTGRFDVDGIVSFERGFGETQAAFDQAAEPESVKGVVRVSDEL</sequence>
<dbReference type="SMART" id="SM00829">
    <property type="entry name" value="PKS_ER"/>
    <property type="match status" value="1"/>
</dbReference>
<dbReference type="InterPro" id="IPR013154">
    <property type="entry name" value="ADH-like_N"/>
</dbReference>
<evidence type="ECO:0000313" key="8">
    <source>
        <dbReference type="EMBL" id="GCF16156.1"/>
    </source>
</evidence>
<dbReference type="Pfam" id="PF00107">
    <property type="entry name" value="ADH_zinc_N"/>
    <property type="match status" value="1"/>
</dbReference>